<dbReference type="Proteomes" id="UP001408356">
    <property type="component" value="Unassembled WGS sequence"/>
</dbReference>
<gene>
    <name evidence="1" type="ORF">SUNI508_09360</name>
</gene>
<name>A0ABR2UQE4_9PEZI</name>
<evidence type="ECO:0000313" key="2">
    <source>
        <dbReference type="Proteomes" id="UP001408356"/>
    </source>
</evidence>
<keyword evidence="2" id="KW-1185">Reference proteome</keyword>
<accession>A0ABR2UQE4</accession>
<evidence type="ECO:0000313" key="1">
    <source>
        <dbReference type="EMBL" id="KAK9416888.1"/>
    </source>
</evidence>
<sequence>MSSIRCAATTRTVRRADTGCMVYIDAGAIPTGMRHGIEHCPCVKAHGPEEFDEMVSTIKSFLAEDEGKHAVFDAKPSVEIAHVLLGVGSKQERAWRKNNKSWWSSVFAK</sequence>
<proteinExistence type="predicted"/>
<protein>
    <submittedName>
        <fullName evidence="1">Uncharacterized protein</fullName>
    </submittedName>
</protein>
<comment type="caution">
    <text evidence="1">The sequence shown here is derived from an EMBL/GenBank/DDBJ whole genome shotgun (WGS) entry which is preliminary data.</text>
</comment>
<reference evidence="1 2" key="1">
    <citation type="journal article" date="2024" name="J. Plant Pathol.">
        <title>Sequence and assembly of the genome of Seiridium unicorne, isolate CBS 538.82, causal agent of cypress canker disease.</title>
        <authorList>
            <person name="Scali E."/>
            <person name="Rocca G.D."/>
            <person name="Danti R."/>
            <person name="Garbelotto M."/>
            <person name="Barberini S."/>
            <person name="Baroncelli R."/>
            <person name="Emiliani G."/>
        </authorList>
    </citation>
    <scope>NUCLEOTIDE SEQUENCE [LARGE SCALE GENOMIC DNA]</scope>
    <source>
        <strain evidence="1 2">BM-138-508</strain>
    </source>
</reference>
<dbReference type="EMBL" id="JARVKF010000403">
    <property type="protein sequence ID" value="KAK9416888.1"/>
    <property type="molecule type" value="Genomic_DNA"/>
</dbReference>
<organism evidence="1 2">
    <name type="scientific">Seiridium unicorne</name>
    <dbReference type="NCBI Taxonomy" id="138068"/>
    <lineage>
        <taxon>Eukaryota</taxon>
        <taxon>Fungi</taxon>
        <taxon>Dikarya</taxon>
        <taxon>Ascomycota</taxon>
        <taxon>Pezizomycotina</taxon>
        <taxon>Sordariomycetes</taxon>
        <taxon>Xylariomycetidae</taxon>
        <taxon>Amphisphaeriales</taxon>
        <taxon>Sporocadaceae</taxon>
        <taxon>Seiridium</taxon>
    </lineage>
</organism>